<keyword evidence="3" id="KW-0539">Nucleus</keyword>
<feature type="domain" description="POP1 C-terminal" evidence="7">
    <location>
        <begin position="739"/>
        <end position="903"/>
    </location>
</feature>
<feature type="region of interest" description="Disordered" evidence="4">
    <location>
        <begin position="115"/>
        <end position="134"/>
    </location>
</feature>
<feature type="region of interest" description="Disordered" evidence="4">
    <location>
        <begin position="682"/>
        <end position="710"/>
    </location>
</feature>
<feature type="region of interest" description="Disordered" evidence="4">
    <location>
        <begin position="1"/>
        <end position="44"/>
    </location>
</feature>
<dbReference type="GO" id="GO:0001682">
    <property type="term" value="P:tRNA 5'-leader removal"/>
    <property type="evidence" value="ECO:0007669"/>
    <property type="project" value="InterPro"/>
</dbReference>
<evidence type="ECO:0000313" key="8">
    <source>
        <dbReference type="EMBL" id="KAF2499530.1"/>
    </source>
</evidence>
<keyword evidence="2" id="KW-0819">tRNA processing</keyword>
<organism evidence="8 9">
    <name type="scientific">Lophium mytilinum</name>
    <dbReference type="NCBI Taxonomy" id="390894"/>
    <lineage>
        <taxon>Eukaryota</taxon>
        <taxon>Fungi</taxon>
        <taxon>Dikarya</taxon>
        <taxon>Ascomycota</taxon>
        <taxon>Pezizomycotina</taxon>
        <taxon>Dothideomycetes</taxon>
        <taxon>Pleosporomycetidae</taxon>
        <taxon>Mytilinidiales</taxon>
        <taxon>Mytilinidiaceae</taxon>
        <taxon>Lophium</taxon>
    </lineage>
</organism>
<protein>
    <submittedName>
        <fullName evidence="8">POPLD-domain-containing protein</fullName>
    </submittedName>
</protein>
<feature type="domain" description="Pop1 N-terminal" evidence="5">
    <location>
        <begin position="57"/>
        <end position="292"/>
    </location>
</feature>
<proteinExistence type="predicted"/>
<accession>A0A6A6R6N0</accession>
<dbReference type="Pfam" id="PF08170">
    <property type="entry name" value="POPLD"/>
    <property type="match status" value="1"/>
</dbReference>
<gene>
    <name evidence="8" type="ORF">BU16DRAFT_535871</name>
</gene>
<sequence length="904" mass="100862">MPDEPGKGSKPDQKNKRKSSEMASTQNKRPRTWAPPSIVSIPTSKAFPNDEVNVARFVKAREVEIRALEEGIRSAKKSQMRRAFQDVPRDMRRRTASHNPRRVPQRLRSRMGKELKDDNTPITRGKSGSGVGKGATAWLRKEGIKKAKAKAKAKKKKKKDDDEVVVTKVDAKTEGMDVDVEIEKEKKDLGPKEALLKSLQTRKPKIKRSTILATPPKPPAQFRKRQLHKSWLPTHLFHTKRAHMTPPMEPLWRFALPLTPTEKSYRPTHRASTLRGAVAWDMSYIATIGLEGVEKSISGLLKAIGIGADHDGELWKDRGFGESWRAGLRCWEGFVFEREGWPLKPIAPVVVIWDSAGKSDLEATNPASKVSKTPLKRRVFIRIHPAGFLQLWHEVIRLAKVQKPYLSVEDLRFEMASIEISGPGATETLHTALWPTPASDGDEHSPNSPQAIWKILVSCINPGSLPKNVLLAFNISDPRLHHPPRPREAAEPAAPLALLTQVMSAWPVDKTLTQPAIFDRNARLAAQRCLPSQQSINRRKGAAKPGQYPEPRSTDPQIPVLLYPSRISGSWTVFLPWKCVMPVWTAIMYHPLSTGGTPRFGGLKQIRQIAFENSRPWYPGDYPGTAAGWDWELQERAVREKEWSKRPKGKRVAWESVDLGNDRKGEIGRGWACDWERLLAGPPSEHDKDETGLPESEASKPTKPVSPSFQHLSSPIVSELLSSSPPCSLRDITTSPALFTAGIKLLTRGVPVPCARIYRLPTNNAELRTKWLSLVPTSSVLSKSKNKANRPPQALLNDIPLHLHRRALAAGLLEPVIINKETPQPEDKDYPVVPDESDLIGFVTTGNFNLREGRGTAVANLIADRVLTANARDTSSNSKVQERFTCIVREAGQGFGRLARWEVV</sequence>
<dbReference type="InterPro" id="IPR055079">
    <property type="entry name" value="POP1_C"/>
</dbReference>
<dbReference type="InterPro" id="IPR009723">
    <property type="entry name" value="Pop1_N"/>
</dbReference>
<reference evidence="8" key="1">
    <citation type="journal article" date="2020" name="Stud. Mycol.">
        <title>101 Dothideomycetes genomes: a test case for predicting lifestyles and emergence of pathogens.</title>
        <authorList>
            <person name="Haridas S."/>
            <person name="Albert R."/>
            <person name="Binder M."/>
            <person name="Bloem J."/>
            <person name="Labutti K."/>
            <person name="Salamov A."/>
            <person name="Andreopoulos B."/>
            <person name="Baker S."/>
            <person name="Barry K."/>
            <person name="Bills G."/>
            <person name="Bluhm B."/>
            <person name="Cannon C."/>
            <person name="Castanera R."/>
            <person name="Culley D."/>
            <person name="Daum C."/>
            <person name="Ezra D."/>
            <person name="Gonzalez J."/>
            <person name="Henrissat B."/>
            <person name="Kuo A."/>
            <person name="Liang C."/>
            <person name="Lipzen A."/>
            <person name="Lutzoni F."/>
            <person name="Magnuson J."/>
            <person name="Mondo S."/>
            <person name="Nolan M."/>
            <person name="Ohm R."/>
            <person name="Pangilinan J."/>
            <person name="Park H.-J."/>
            <person name="Ramirez L."/>
            <person name="Alfaro M."/>
            <person name="Sun H."/>
            <person name="Tritt A."/>
            <person name="Yoshinaga Y."/>
            <person name="Zwiers L.-H."/>
            <person name="Turgeon B."/>
            <person name="Goodwin S."/>
            <person name="Spatafora J."/>
            <person name="Crous P."/>
            <person name="Grigoriev I."/>
        </authorList>
    </citation>
    <scope>NUCLEOTIDE SEQUENCE</scope>
    <source>
        <strain evidence="8">CBS 269.34</strain>
    </source>
</reference>
<evidence type="ECO:0000259" key="5">
    <source>
        <dbReference type="Pfam" id="PF06978"/>
    </source>
</evidence>
<evidence type="ECO:0000256" key="4">
    <source>
        <dbReference type="SAM" id="MobiDB-lite"/>
    </source>
</evidence>
<name>A0A6A6R6N0_9PEZI</name>
<feature type="domain" description="POPLD" evidence="6">
    <location>
        <begin position="570"/>
        <end position="675"/>
    </location>
</feature>
<evidence type="ECO:0000313" key="9">
    <source>
        <dbReference type="Proteomes" id="UP000799750"/>
    </source>
</evidence>
<keyword evidence="9" id="KW-1185">Reference proteome</keyword>
<dbReference type="PANTHER" id="PTHR22731">
    <property type="entry name" value="RIBONUCLEASES P/MRP PROTEIN SUBUNIT POP1"/>
    <property type="match status" value="1"/>
</dbReference>
<feature type="region of interest" description="Disordered" evidence="4">
    <location>
        <begin position="529"/>
        <end position="555"/>
    </location>
</feature>
<dbReference type="AlphaFoldDB" id="A0A6A6R6N0"/>
<dbReference type="Pfam" id="PF22770">
    <property type="entry name" value="POP1_C"/>
    <property type="match status" value="1"/>
</dbReference>
<dbReference type="Proteomes" id="UP000799750">
    <property type="component" value="Unassembled WGS sequence"/>
</dbReference>
<comment type="subcellular location">
    <subcellularLocation>
        <location evidence="1">Nucleus</location>
    </subcellularLocation>
</comment>
<evidence type="ECO:0000256" key="3">
    <source>
        <dbReference type="ARBA" id="ARBA00023242"/>
    </source>
</evidence>
<dbReference type="PANTHER" id="PTHR22731:SF3">
    <property type="entry name" value="RIBONUCLEASES P_MRP PROTEIN SUBUNIT POP1"/>
    <property type="match status" value="1"/>
</dbReference>
<feature type="region of interest" description="Disordered" evidence="4">
    <location>
        <begin position="73"/>
        <end position="106"/>
    </location>
</feature>
<evidence type="ECO:0000259" key="7">
    <source>
        <dbReference type="Pfam" id="PF22770"/>
    </source>
</evidence>
<evidence type="ECO:0000256" key="1">
    <source>
        <dbReference type="ARBA" id="ARBA00004123"/>
    </source>
</evidence>
<dbReference type="GO" id="GO:0000172">
    <property type="term" value="C:ribonuclease MRP complex"/>
    <property type="evidence" value="ECO:0007669"/>
    <property type="project" value="InterPro"/>
</dbReference>
<evidence type="ECO:0000256" key="2">
    <source>
        <dbReference type="ARBA" id="ARBA00022694"/>
    </source>
</evidence>
<feature type="compositionally biased region" description="Basic residues" evidence="4">
    <location>
        <begin position="91"/>
        <end position="106"/>
    </location>
</feature>
<dbReference type="OrthoDB" id="442863at2759"/>
<dbReference type="EMBL" id="MU004184">
    <property type="protein sequence ID" value="KAF2499530.1"/>
    <property type="molecule type" value="Genomic_DNA"/>
</dbReference>
<feature type="compositionally biased region" description="Basic and acidic residues" evidence="4">
    <location>
        <begin position="1"/>
        <end position="20"/>
    </location>
</feature>
<dbReference type="InterPro" id="IPR012590">
    <property type="entry name" value="POPLD_dom"/>
</dbReference>
<dbReference type="GO" id="GO:0005655">
    <property type="term" value="C:nucleolar ribonuclease P complex"/>
    <property type="evidence" value="ECO:0007669"/>
    <property type="project" value="InterPro"/>
</dbReference>
<dbReference type="InterPro" id="IPR039182">
    <property type="entry name" value="Pop1"/>
</dbReference>
<evidence type="ECO:0000259" key="6">
    <source>
        <dbReference type="Pfam" id="PF08170"/>
    </source>
</evidence>
<dbReference type="Pfam" id="PF06978">
    <property type="entry name" value="POP1_N"/>
    <property type="match status" value="1"/>
</dbReference>